<accession>A0AAE3DDA6</accession>
<name>A0AAE3DDA6_9FIRM</name>
<keyword evidence="4" id="KW-1185">Reference proteome</keyword>
<feature type="domain" description="RNA polymerase sigma factor 70 region 4 type 2" evidence="2">
    <location>
        <begin position="111"/>
        <end position="162"/>
    </location>
</feature>
<protein>
    <submittedName>
        <fullName evidence="3">Sigma-70 family RNA polymerase sigma factor</fullName>
    </submittedName>
</protein>
<feature type="compositionally biased region" description="Basic residues" evidence="1">
    <location>
        <begin position="1"/>
        <end position="17"/>
    </location>
</feature>
<dbReference type="AlphaFoldDB" id="A0AAE3DDA6"/>
<proteinExistence type="predicted"/>
<dbReference type="InterPro" id="IPR036388">
    <property type="entry name" value="WH-like_DNA-bd_sf"/>
</dbReference>
<dbReference type="InterPro" id="IPR013324">
    <property type="entry name" value="RNA_pol_sigma_r3/r4-like"/>
</dbReference>
<reference evidence="3" key="1">
    <citation type="submission" date="2021-10" db="EMBL/GenBank/DDBJ databases">
        <title>Anaerobic single-cell dispensing facilitates the cultivation of human gut bacteria.</title>
        <authorList>
            <person name="Afrizal A."/>
        </authorList>
    </citation>
    <scope>NUCLEOTIDE SEQUENCE</scope>
    <source>
        <strain evidence="3">CLA-AA-H272</strain>
    </source>
</reference>
<evidence type="ECO:0000256" key="1">
    <source>
        <dbReference type="SAM" id="MobiDB-lite"/>
    </source>
</evidence>
<dbReference type="EMBL" id="JAJEPW010000008">
    <property type="protein sequence ID" value="MCC2128737.1"/>
    <property type="molecule type" value="Genomic_DNA"/>
</dbReference>
<dbReference type="GO" id="GO:0006352">
    <property type="term" value="P:DNA-templated transcription initiation"/>
    <property type="evidence" value="ECO:0007669"/>
    <property type="project" value="InterPro"/>
</dbReference>
<dbReference type="GO" id="GO:0016987">
    <property type="term" value="F:sigma factor activity"/>
    <property type="evidence" value="ECO:0007669"/>
    <property type="project" value="InterPro"/>
</dbReference>
<evidence type="ECO:0000313" key="4">
    <source>
        <dbReference type="Proteomes" id="UP001199319"/>
    </source>
</evidence>
<gene>
    <name evidence="3" type="ORF">LKD37_04230</name>
</gene>
<sequence length="169" mass="19915">MDGNHPKNKGTHPRRAKAKDNPYTIYTTGSDNDHPKYILEFTDGQKRPLRLEIDQALYELFDQFELEDKRFLNEVDRHYEHIDLTEAEIEHRAAFPKESLEEEIGRVLLYEELHKGIAQLTQTQQRRLALYYFHGLTYEQIAAAEGCRYQAVRDSVRSAIQKLKNFMSE</sequence>
<dbReference type="Proteomes" id="UP001199319">
    <property type="component" value="Unassembled WGS sequence"/>
</dbReference>
<feature type="region of interest" description="Disordered" evidence="1">
    <location>
        <begin position="1"/>
        <end position="29"/>
    </location>
</feature>
<comment type="caution">
    <text evidence="3">The sequence shown here is derived from an EMBL/GenBank/DDBJ whole genome shotgun (WGS) entry which is preliminary data.</text>
</comment>
<dbReference type="Pfam" id="PF08281">
    <property type="entry name" value="Sigma70_r4_2"/>
    <property type="match status" value="1"/>
</dbReference>
<organism evidence="3 4">
    <name type="scientific">Brotocaccenecus cirricatena</name>
    <dbReference type="NCBI Taxonomy" id="3064195"/>
    <lineage>
        <taxon>Bacteria</taxon>
        <taxon>Bacillati</taxon>
        <taxon>Bacillota</taxon>
        <taxon>Clostridia</taxon>
        <taxon>Eubacteriales</taxon>
        <taxon>Oscillospiraceae</taxon>
        <taxon>Brotocaccenecus</taxon>
    </lineage>
</organism>
<dbReference type="RefSeq" id="WP_302928045.1">
    <property type="nucleotide sequence ID" value="NZ_JAJEPW010000008.1"/>
</dbReference>
<evidence type="ECO:0000313" key="3">
    <source>
        <dbReference type="EMBL" id="MCC2128737.1"/>
    </source>
</evidence>
<evidence type="ECO:0000259" key="2">
    <source>
        <dbReference type="Pfam" id="PF08281"/>
    </source>
</evidence>
<dbReference type="GO" id="GO:0003677">
    <property type="term" value="F:DNA binding"/>
    <property type="evidence" value="ECO:0007669"/>
    <property type="project" value="InterPro"/>
</dbReference>
<dbReference type="InterPro" id="IPR013249">
    <property type="entry name" value="RNA_pol_sigma70_r4_t2"/>
</dbReference>
<dbReference type="SUPFAM" id="SSF88659">
    <property type="entry name" value="Sigma3 and sigma4 domains of RNA polymerase sigma factors"/>
    <property type="match status" value="1"/>
</dbReference>
<dbReference type="Gene3D" id="1.10.10.10">
    <property type="entry name" value="Winged helix-like DNA-binding domain superfamily/Winged helix DNA-binding domain"/>
    <property type="match status" value="1"/>
</dbReference>